<dbReference type="AlphaFoldDB" id="A0A368C133"/>
<evidence type="ECO:0000313" key="2">
    <source>
        <dbReference type="Proteomes" id="UP000252915"/>
    </source>
</evidence>
<keyword evidence="1" id="KW-0808">Transferase</keyword>
<reference evidence="1 2" key="1">
    <citation type="journal article" date="2018" name="Microbiome">
        <title>Fine metagenomic profile of the Mediterranean stratified and mixed water columns revealed by assembly and recruitment.</title>
        <authorList>
            <person name="Haro-Moreno J.M."/>
            <person name="Lopez-Perez M."/>
            <person name="De La Torre J.R."/>
            <person name="Picazo A."/>
            <person name="Camacho A."/>
            <person name="Rodriguez-Valera F."/>
        </authorList>
    </citation>
    <scope>NUCLEOTIDE SEQUENCE [LARGE SCALE GENOMIC DNA]</scope>
    <source>
        <strain evidence="1">MED-G78</strain>
    </source>
</reference>
<keyword evidence="1" id="KW-0489">Methyltransferase</keyword>
<dbReference type="Gene3D" id="3.40.50.150">
    <property type="entry name" value="Vaccinia Virus protein VP39"/>
    <property type="match status" value="1"/>
</dbReference>
<protein>
    <submittedName>
        <fullName evidence="1">Class I SAM-dependent methyltransferase</fullName>
    </submittedName>
</protein>
<dbReference type="SUPFAM" id="SSF53335">
    <property type="entry name" value="S-adenosyl-L-methionine-dependent methyltransferases"/>
    <property type="match status" value="1"/>
</dbReference>
<dbReference type="EMBL" id="QOPI01000025">
    <property type="protein sequence ID" value="RCL43288.1"/>
    <property type="molecule type" value="Genomic_DNA"/>
</dbReference>
<comment type="caution">
    <text evidence="1">The sequence shown here is derived from an EMBL/GenBank/DDBJ whole genome shotgun (WGS) entry which is preliminary data.</text>
</comment>
<evidence type="ECO:0000313" key="1">
    <source>
        <dbReference type="EMBL" id="RCL43288.1"/>
    </source>
</evidence>
<dbReference type="Pfam" id="PF13489">
    <property type="entry name" value="Methyltransf_23"/>
    <property type="match status" value="1"/>
</dbReference>
<dbReference type="GO" id="GO:0008168">
    <property type="term" value="F:methyltransferase activity"/>
    <property type="evidence" value="ECO:0007669"/>
    <property type="project" value="UniProtKB-KW"/>
</dbReference>
<accession>A0A368C133</accession>
<name>A0A368C133_9GAMM</name>
<dbReference type="Proteomes" id="UP000252915">
    <property type="component" value="Unassembled WGS sequence"/>
</dbReference>
<dbReference type="InterPro" id="IPR029063">
    <property type="entry name" value="SAM-dependent_MTases_sf"/>
</dbReference>
<sequence>MKCIVCKSKKTDFFYTTDKKTYWKCSHCLAKFLDQSHYLDESNEKDRYLEHQNEIGEPGYLEFLSKLSKPLQAKITTYDKGLDFGCGHGPALAEMLKADGYSIDLYDPFFYPNKDIFKKKYNFITCTETAEHFFNPSKEFKILDSLLMSGGWLGVMTTFLTEDSLFENWHYRRDPTHVVFYAEQTFEIIADQNNWHLEIPAKDVALFCKN</sequence>
<gene>
    <name evidence="1" type="ORF">DBW92_03990</name>
</gene>
<proteinExistence type="predicted"/>
<organism evidence="1 2">
    <name type="scientific">SAR86 cluster bacterium</name>
    <dbReference type="NCBI Taxonomy" id="2030880"/>
    <lineage>
        <taxon>Bacteria</taxon>
        <taxon>Pseudomonadati</taxon>
        <taxon>Pseudomonadota</taxon>
        <taxon>Gammaproteobacteria</taxon>
        <taxon>SAR86 cluster</taxon>
    </lineage>
</organism>
<dbReference type="GO" id="GO:0032259">
    <property type="term" value="P:methylation"/>
    <property type="evidence" value="ECO:0007669"/>
    <property type="project" value="UniProtKB-KW"/>
</dbReference>